<protein>
    <submittedName>
        <fullName evidence="1">Cytochrome P450</fullName>
    </submittedName>
</protein>
<name>A0ACB6Q950_9PLEO</name>
<gene>
    <name evidence="1" type="ORF">BDR25DRAFT_320403</name>
</gene>
<dbReference type="Proteomes" id="UP000799755">
    <property type="component" value="Unassembled WGS sequence"/>
</dbReference>
<proteinExistence type="predicted"/>
<evidence type="ECO:0000313" key="1">
    <source>
        <dbReference type="EMBL" id="KAF2462882.1"/>
    </source>
</evidence>
<organism evidence="1 2">
    <name type="scientific">Lindgomyces ingoldianus</name>
    <dbReference type="NCBI Taxonomy" id="673940"/>
    <lineage>
        <taxon>Eukaryota</taxon>
        <taxon>Fungi</taxon>
        <taxon>Dikarya</taxon>
        <taxon>Ascomycota</taxon>
        <taxon>Pezizomycotina</taxon>
        <taxon>Dothideomycetes</taxon>
        <taxon>Pleosporomycetidae</taxon>
        <taxon>Pleosporales</taxon>
        <taxon>Lindgomycetaceae</taxon>
        <taxon>Lindgomyces</taxon>
    </lineage>
</organism>
<keyword evidence="2" id="KW-1185">Reference proteome</keyword>
<accession>A0ACB6Q950</accession>
<evidence type="ECO:0000313" key="2">
    <source>
        <dbReference type="Proteomes" id="UP000799755"/>
    </source>
</evidence>
<sequence>MDDRNRKEERKPKDLAHLEVVISLASIHTSQMNAVHILSDLAEYPEYFGPLREEIETDKNSYYKLEKLDSFMRESQRRNPPTLLSYHRIMQKDFVLQDGTLLPKDAHITVAVDEIQNDSCVTPDPMRFDPFRYYRLRQEDGHNHLHQFATTEPNILNFGHRKYACPERFFAALEIKTILVRLIMDYDWKLPDGQGRPENLKAHEFIFPNQEGVLQMKVRRH</sequence>
<comment type="caution">
    <text evidence="1">The sequence shown here is derived from an EMBL/GenBank/DDBJ whole genome shotgun (WGS) entry which is preliminary data.</text>
</comment>
<dbReference type="EMBL" id="MU003559">
    <property type="protein sequence ID" value="KAF2462882.1"/>
    <property type="molecule type" value="Genomic_DNA"/>
</dbReference>
<reference evidence="1" key="1">
    <citation type="journal article" date="2020" name="Stud. Mycol.">
        <title>101 Dothideomycetes genomes: a test case for predicting lifestyles and emergence of pathogens.</title>
        <authorList>
            <person name="Haridas S."/>
            <person name="Albert R."/>
            <person name="Binder M."/>
            <person name="Bloem J."/>
            <person name="Labutti K."/>
            <person name="Salamov A."/>
            <person name="Andreopoulos B."/>
            <person name="Baker S."/>
            <person name="Barry K."/>
            <person name="Bills G."/>
            <person name="Bluhm B."/>
            <person name="Cannon C."/>
            <person name="Castanera R."/>
            <person name="Culley D."/>
            <person name="Daum C."/>
            <person name="Ezra D."/>
            <person name="Gonzalez J."/>
            <person name="Henrissat B."/>
            <person name="Kuo A."/>
            <person name="Liang C."/>
            <person name="Lipzen A."/>
            <person name="Lutzoni F."/>
            <person name="Magnuson J."/>
            <person name="Mondo S."/>
            <person name="Nolan M."/>
            <person name="Ohm R."/>
            <person name="Pangilinan J."/>
            <person name="Park H.-J."/>
            <person name="Ramirez L."/>
            <person name="Alfaro M."/>
            <person name="Sun H."/>
            <person name="Tritt A."/>
            <person name="Yoshinaga Y."/>
            <person name="Zwiers L.-H."/>
            <person name="Turgeon B."/>
            <person name="Goodwin S."/>
            <person name="Spatafora J."/>
            <person name="Crous P."/>
            <person name="Grigoriev I."/>
        </authorList>
    </citation>
    <scope>NUCLEOTIDE SEQUENCE</scope>
    <source>
        <strain evidence="1">ATCC 200398</strain>
    </source>
</reference>